<keyword evidence="1" id="KW-1133">Transmembrane helix</keyword>
<gene>
    <name evidence="2" type="ORF">AN218_19790</name>
</gene>
<feature type="transmembrane region" description="Helical" evidence="1">
    <location>
        <begin position="46"/>
        <end position="64"/>
    </location>
</feature>
<feature type="transmembrane region" description="Helical" evidence="1">
    <location>
        <begin position="13"/>
        <end position="34"/>
    </location>
</feature>
<dbReference type="EMBL" id="LJGW01000333">
    <property type="protein sequence ID" value="OEV09968.1"/>
    <property type="molecule type" value="Genomic_DNA"/>
</dbReference>
<evidence type="ECO:0000313" key="2">
    <source>
        <dbReference type="EMBL" id="OEV09968.1"/>
    </source>
</evidence>
<feature type="transmembrane region" description="Helical" evidence="1">
    <location>
        <begin position="70"/>
        <end position="91"/>
    </location>
</feature>
<proteinExistence type="predicted"/>
<accession>A0A1E7L1C4</accession>
<dbReference type="Proteomes" id="UP000176005">
    <property type="component" value="Unassembled WGS sequence"/>
</dbReference>
<dbReference type="AlphaFoldDB" id="A0A1E7L1C4"/>
<feature type="transmembrane region" description="Helical" evidence="1">
    <location>
        <begin position="162"/>
        <end position="179"/>
    </location>
</feature>
<protein>
    <recommendedName>
        <fullName evidence="4">DUF3159 domain-containing protein</fullName>
    </recommendedName>
</protein>
<name>A0A1E7L1C4_9ACTN</name>
<organism evidence="2 3">
    <name type="scientific">Streptomyces nanshensis</name>
    <dbReference type="NCBI Taxonomy" id="518642"/>
    <lineage>
        <taxon>Bacteria</taxon>
        <taxon>Bacillati</taxon>
        <taxon>Actinomycetota</taxon>
        <taxon>Actinomycetes</taxon>
        <taxon>Kitasatosporales</taxon>
        <taxon>Streptomycetaceae</taxon>
        <taxon>Streptomyces</taxon>
    </lineage>
</organism>
<keyword evidence="3" id="KW-1185">Reference proteome</keyword>
<sequence>MIAPLGVFYGLRWAGADQFTALLAGALLPAAGAVREIAARRRVSGVHLFVLATMALTVAVSFLSGSPRVLLIRNCWGMAALGLWIAASLLTRRPFLYEAARVVLDEDRQRTWESNWARYAAFRRLLWVCSAFWAVACLADTALRITMAATLPVDLVPLLDDVLLVFTLAVILVFQRLWGRSYLRRNGLRIRGVRISALAEGRAEPGAAGAG</sequence>
<reference evidence="2 3" key="1">
    <citation type="journal article" date="2016" name="Front. Microbiol.">
        <title>Comparative Genomics Analysis of Streptomyces Species Reveals Their Adaptation to the Marine Environment and Their Diversity at the Genomic Level.</title>
        <authorList>
            <person name="Tian X."/>
            <person name="Zhang Z."/>
            <person name="Yang T."/>
            <person name="Chen M."/>
            <person name="Li J."/>
            <person name="Chen F."/>
            <person name="Yang J."/>
            <person name="Li W."/>
            <person name="Zhang B."/>
            <person name="Zhang Z."/>
            <person name="Wu J."/>
            <person name="Zhang C."/>
            <person name="Long L."/>
            <person name="Xiao J."/>
        </authorList>
    </citation>
    <scope>NUCLEOTIDE SEQUENCE [LARGE SCALE GENOMIC DNA]</scope>
    <source>
        <strain evidence="2 3">SCSIO 10429</strain>
    </source>
</reference>
<dbReference type="NCBIfam" id="NF041646">
    <property type="entry name" value="VC0807_fam"/>
    <property type="match status" value="1"/>
</dbReference>
<evidence type="ECO:0000313" key="3">
    <source>
        <dbReference type="Proteomes" id="UP000176005"/>
    </source>
</evidence>
<comment type="caution">
    <text evidence="2">The sequence shown here is derived from an EMBL/GenBank/DDBJ whole genome shotgun (WGS) entry which is preliminary data.</text>
</comment>
<evidence type="ECO:0000256" key="1">
    <source>
        <dbReference type="SAM" id="Phobius"/>
    </source>
</evidence>
<evidence type="ECO:0008006" key="4">
    <source>
        <dbReference type="Google" id="ProtNLM"/>
    </source>
</evidence>
<keyword evidence="1" id="KW-0812">Transmembrane</keyword>
<keyword evidence="1" id="KW-0472">Membrane</keyword>
<feature type="transmembrane region" description="Helical" evidence="1">
    <location>
        <begin position="125"/>
        <end position="150"/>
    </location>
</feature>